<keyword evidence="4" id="KW-1185">Reference proteome</keyword>
<feature type="region of interest" description="Disordered" evidence="1">
    <location>
        <begin position="511"/>
        <end position="533"/>
    </location>
</feature>
<accession>A0A8H7E216</accession>
<reference evidence="3" key="1">
    <citation type="submission" date="2020-02" db="EMBL/GenBank/DDBJ databases">
        <authorList>
            <person name="Palmer J.M."/>
        </authorList>
    </citation>
    <scope>NUCLEOTIDE SEQUENCE</scope>
    <source>
        <strain evidence="3">EPUS1.4</strain>
        <tissue evidence="3">Thallus</tissue>
    </source>
</reference>
<evidence type="ECO:0000313" key="3">
    <source>
        <dbReference type="EMBL" id="KAF7506517.1"/>
    </source>
</evidence>
<comment type="caution">
    <text evidence="3">The sequence shown here is derived from an EMBL/GenBank/DDBJ whole genome shotgun (WGS) entry which is preliminary data.</text>
</comment>
<dbReference type="EMBL" id="JAACFV010000085">
    <property type="protein sequence ID" value="KAF7506517.1"/>
    <property type="molecule type" value="Genomic_DNA"/>
</dbReference>
<gene>
    <name evidence="3" type="ORF">GJ744_011663</name>
</gene>
<dbReference type="Proteomes" id="UP000606974">
    <property type="component" value="Unassembled WGS sequence"/>
</dbReference>
<keyword evidence="2" id="KW-0812">Transmembrane</keyword>
<dbReference type="OrthoDB" id="5408102at2759"/>
<keyword evidence="2" id="KW-0472">Membrane</keyword>
<dbReference type="AlphaFoldDB" id="A0A8H7E216"/>
<name>A0A8H7E216_9EURO</name>
<keyword evidence="2" id="KW-1133">Transmembrane helix</keyword>
<sequence length="574" mass="65456">MLLQRIAHLRRPLRPPNNILRHRPRHRLFTHNSQLLLLFPSATRPQIPFLHSSSRKSKQNFTLSSQLNRFLSTERKARWKERMRWQLRFHAYFWPAAIMIMLAGAGTHQLYLERKYPTPREWSFGSRWVLRSAMTREFEPFSRIDGVIVDWARVGSYYKLLVERLEDPEIDGQNLIEQDEGGILVDGVGRTGFDISMKPESWGRGYHQALMGAAKSAEHLDGYVTDRKRKKVFPKEMMIGPSNPRPKPKPYGWHDPPKEENCDPAYASPQVFYMRILTTKGFSTRQRLDAALAYADWLDFKGLAETAESMYDWALDIAAGALPMGSKNVVDMKTGVINPRAEAPASENLLKASTALGVHHALHNNVQSALPIFLSVLKARKDLPPDPLSHARPKELSKPKEESVISAYLRAIKDWLVEAPYPPSPPSGDEPPFHTLEEACEEVGLMTYIGEILYATSSKEKGLSWTRDAVDAAEAIMWMMKEEDRKDGGERCQECLETGLNNWKKMARSMAKQAEKKENKNGSKSSGWLNFGRGDAADQSRRWEEELTQIDLRIQKTIPLVKPLEPARSSWLSV</sequence>
<feature type="transmembrane region" description="Helical" evidence="2">
    <location>
        <begin position="91"/>
        <end position="111"/>
    </location>
</feature>
<protein>
    <submittedName>
        <fullName evidence="3">Uncharacterized protein</fullName>
    </submittedName>
</protein>
<evidence type="ECO:0000256" key="1">
    <source>
        <dbReference type="SAM" id="MobiDB-lite"/>
    </source>
</evidence>
<organism evidence="3 4">
    <name type="scientific">Endocarpon pusillum</name>
    <dbReference type="NCBI Taxonomy" id="364733"/>
    <lineage>
        <taxon>Eukaryota</taxon>
        <taxon>Fungi</taxon>
        <taxon>Dikarya</taxon>
        <taxon>Ascomycota</taxon>
        <taxon>Pezizomycotina</taxon>
        <taxon>Eurotiomycetes</taxon>
        <taxon>Chaetothyriomycetidae</taxon>
        <taxon>Verrucariales</taxon>
        <taxon>Verrucariaceae</taxon>
        <taxon>Endocarpon</taxon>
    </lineage>
</organism>
<proteinExistence type="predicted"/>
<evidence type="ECO:0000256" key="2">
    <source>
        <dbReference type="SAM" id="Phobius"/>
    </source>
</evidence>
<evidence type="ECO:0000313" key="4">
    <source>
        <dbReference type="Proteomes" id="UP000606974"/>
    </source>
</evidence>